<organism evidence="1 2">
    <name type="scientific">Corchorus capsularis</name>
    <name type="common">Jute</name>
    <dbReference type="NCBI Taxonomy" id="210143"/>
    <lineage>
        <taxon>Eukaryota</taxon>
        <taxon>Viridiplantae</taxon>
        <taxon>Streptophyta</taxon>
        <taxon>Embryophyta</taxon>
        <taxon>Tracheophyta</taxon>
        <taxon>Spermatophyta</taxon>
        <taxon>Magnoliopsida</taxon>
        <taxon>eudicotyledons</taxon>
        <taxon>Gunneridae</taxon>
        <taxon>Pentapetalae</taxon>
        <taxon>rosids</taxon>
        <taxon>malvids</taxon>
        <taxon>Malvales</taxon>
        <taxon>Malvaceae</taxon>
        <taxon>Grewioideae</taxon>
        <taxon>Apeibeae</taxon>
        <taxon>Corchorus</taxon>
    </lineage>
</organism>
<gene>
    <name evidence="1" type="ORF">CCACVL1_10666</name>
</gene>
<proteinExistence type="predicted"/>
<keyword evidence="2" id="KW-1185">Reference proteome</keyword>
<accession>A0A1R3IQA5</accession>
<dbReference type="Proteomes" id="UP000188268">
    <property type="component" value="Unassembled WGS sequence"/>
</dbReference>
<reference evidence="1 2" key="1">
    <citation type="submission" date="2013-09" db="EMBL/GenBank/DDBJ databases">
        <title>Corchorus capsularis genome sequencing.</title>
        <authorList>
            <person name="Alam M."/>
            <person name="Haque M.S."/>
            <person name="Islam M.S."/>
            <person name="Emdad E.M."/>
            <person name="Islam M.M."/>
            <person name="Ahmed B."/>
            <person name="Halim A."/>
            <person name="Hossen Q.M.M."/>
            <person name="Hossain M.Z."/>
            <person name="Ahmed R."/>
            <person name="Khan M.M."/>
            <person name="Islam R."/>
            <person name="Rashid M.M."/>
            <person name="Khan S.A."/>
            <person name="Rahman M.S."/>
            <person name="Alam M."/>
        </authorList>
    </citation>
    <scope>NUCLEOTIDE SEQUENCE [LARGE SCALE GENOMIC DNA]</scope>
    <source>
        <strain evidence="2">cv. CVL-1</strain>
        <tissue evidence="1">Whole seedling</tissue>
    </source>
</reference>
<name>A0A1R3IQA5_COCAP</name>
<evidence type="ECO:0000313" key="2">
    <source>
        <dbReference type="Proteomes" id="UP000188268"/>
    </source>
</evidence>
<dbReference type="EMBL" id="AWWV01009682">
    <property type="protein sequence ID" value="OMO84763.1"/>
    <property type="molecule type" value="Genomic_DNA"/>
</dbReference>
<comment type="caution">
    <text evidence="1">The sequence shown here is derived from an EMBL/GenBank/DDBJ whole genome shotgun (WGS) entry which is preliminary data.</text>
</comment>
<dbReference type="AlphaFoldDB" id="A0A1R3IQA5"/>
<sequence length="23" mass="2702">MTFSNHKIIQIILKRKSAKSETK</sequence>
<dbReference type="Gramene" id="OMO84763">
    <property type="protein sequence ID" value="OMO84763"/>
    <property type="gene ID" value="CCACVL1_10666"/>
</dbReference>
<evidence type="ECO:0000313" key="1">
    <source>
        <dbReference type="EMBL" id="OMO84763.1"/>
    </source>
</evidence>
<feature type="non-terminal residue" evidence="1">
    <location>
        <position position="23"/>
    </location>
</feature>
<protein>
    <submittedName>
        <fullName evidence="1">Uncharacterized protein</fullName>
    </submittedName>
</protein>